<keyword evidence="2" id="KW-1185">Reference proteome</keyword>
<dbReference type="EMBL" id="CM042882">
    <property type="protein sequence ID" value="KAI4383506.1"/>
    <property type="molecule type" value="Genomic_DNA"/>
</dbReference>
<accession>A0ACB9RWD6</accession>
<gene>
    <name evidence="1" type="ORF">MLD38_009337</name>
</gene>
<evidence type="ECO:0000313" key="1">
    <source>
        <dbReference type="EMBL" id="KAI4383506.1"/>
    </source>
</evidence>
<proteinExistence type="predicted"/>
<protein>
    <submittedName>
        <fullName evidence="1">Uncharacterized protein</fullName>
    </submittedName>
</protein>
<name>A0ACB9RWD6_9MYRT</name>
<reference evidence="2" key="1">
    <citation type="journal article" date="2023" name="Front. Plant Sci.">
        <title>Chromosomal-level genome assembly of Melastoma candidum provides insights into trichome evolution.</title>
        <authorList>
            <person name="Zhong Y."/>
            <person name="Wu W."/>
            <person name="Sun C."/>
            <person name="Zou P."/>
            <person name="Liu Y."/>
            <person name="Dai S."/>
            <person name="Zhou R."/>
        </authorList>
    </citation>
    <scope>NUCLEOTIDE SEQUENCE [LARGE SCALE GENOMIC DNA]</scope>
</reference>
<dbReference type="Proteomes" id="UP001057402">
    <property type="component" value="Chromosome 3"/>
</dbReference>
<sequence>MLLIGLIEILAAFACYVLLWRQLAGRNGLPTSWPLLGMMPGLFVNIHRVHDWVTGLLERTNCTFQLQGFWFTNTSLFITVDPANVNHIMSANFVNFPKGPEFRKIFRILGDGIFNADAESWSLQRKATQGLVTHSKFHRFLTRVTRDKIENGLMKVFDNLAETGRVVDLQDMFQRLTFDLTCELVTGFDPGCVSIDFPEVIFSRALDDAEEALFYRHLLPEWSWTLQRILGFGPEEKLRVAERDLDGCIAKYIEMKRDALEKKSPDTMDKDDGKDILSSFMLEDPKSGKHGGDAYLRDTILNLMIAGRDTTGSALTWFFYNLSEHPTVEAKIIEEIRSLIPDIGKSNLRAFEEKATLNKMVYLHAALCESLRLYPPVPFQHKSPTVPDILPSGHQVNSDTRILFHVYSMGRMKSIWGEDSSMFRPERWISDRGMIKHEPSYKFLSFNAGPRTCLGKEVAFTQMKTVVAAILHSYEVHVMKGQKVVPANSIILHMKDGLKVKITKRN</sequence>
<organism evidence="1 2">
    <name type="scientific">Melastoma candidum</name>
    <dbReference type="NCBI Taxonomy" id="119954"/>
    <lineage>
        <taxon>Eukaryota</taxon>
        <taxon>Viridiplantae</taxon>
        <taxon>Streptophyta</taxon>
        <taxon>Embryophyta</taxon>
        <taxon>Tracheophyta</taxon>
        <taxon>Spermatophyta</taxon>
        <taxon>Magnoliopsida</taxon>
        <taxon>eudicotyledons</taxon>
        <taxon>Gunneridae</taxon>
        <taxon>Pentapetalae</taxon>
        <taxon>rosids</taxon>
        <taxon>malvids</taxon>
        <taxon>Myrtales</taxon>
        <taxon>Melastomataceae</taxon>
        <taxon>Melastomatoideae</taxon>
        <taxon>Melastomateae</taxon>
        <taxon>Melastoma</taxon>
    </lineage>
</organism>
<comment type="caution">
    <text evidence="1">The sequence shown here is derived from an EMBL/GenBank/DDBJ whole genome shotgun (WGS) entry which is preliminary data.</text>
</comment>
<evidence type="ECO:0000313" key="2">
    <source>
        <dbReference type="Proteomes" id="UP001057402"/>
    </source>
</evidence>